<evidence type="ECO:0000313" key="2">
    <source>
        <dbReference type="Proteomes" id="UP000297031"/>
    </source>
</evidence>
<dbReference type="InterPro" id="IPR008979">
    <property type="entry name" value="Galactose-bd-like_sf"/>
</dbReference>
<accession>A0A4P7VLE2</accession>
<keyword evidence="2" id="KW-1185">Reference proteome</keyword>
<dbReference type="SUPFAM" id="SSF49785">
    <property type="entry name" value="Galactose-binding domain-like"/>
    <property type="match status" value="1"/>
</dbReference>
<dbReference type="OrthoDB" id="3668964at2"/>
<dbReference type="RefSeq" id="WP_136409501.1">
    <property type="nucleotide sequence ID" value="NZ_CP039393.1"/>
</dbReference>
<name>A0A4P7VLE2_9BACT</name>
<evidence type="ECO:0000313" key="1">
    <source>
        <dbReference type="EMBL" id="QCD34485.1"/>
    </source>
</evidence>
<proteinExistence type="predicted"/>
<dbReference type="Gene3D" id="2.60.120.260">
    <property type="entry name" value="Galactose-binding domain-like"/>
    <property type="match status" value="1"/>
</dbReference>
<dbReference type="EMBL" id="CP039393">
    <property type="protein sequence ID" value="QCD34485.1"/>
    <property type="molecule type" value="Genomic_DNA"/>
</dbReference>
<protein>
    <submittedName>
        <fullName evidence="1">Uncharacterized protein</fullName>
    </submittedName>
</protein>
<reference evidence="1 2" key="1">
    <citation type="submission" date="2019-02" db="EMBL/GenBank/DDBJ databases">
        <title>Isolation and identification of novel species under the genus Muribaculum.</title>
        <authorList>
            <person name="Miyake S."/>
            <person name="Ding Y."/>
            <person name="Low A."/>
            <person name="Soh M."/>
            <person name="Seedorf H."/>
        </authorList>
    </citation>
    <scope>NUCLEOTIDE SEQUENCE [LARGE SCALE GENOMIC DNA]</scope>
    <source>
        <strain evidence="1 2">TLL-A4</strain>
    </source>
</reference>
<dbReference type="Proteomes" id="UP000297031">
    <property type="component" value="Chromosome"/>
</dbReference>
<sequence>MKKERAAIALMLIVTSLMLNAREIIDLNRDWRFHRGDSKMWQSPDVDDGDWEVINVPHNITSEADDDGKFGAVGIAEADGFCRYNIV</sequence>
<organism evidence="1 2">
    <name type="scientific">Muribaculum gordoncarteri</name>
    <dbReference type="NCBI Taxonomy" id="2530390"/>
    <lineage>
        <taxon>Bacteria</taxon>
        <taxon>Pseudomonadati</taxon>
        <taxon>Bacteroidota</taxon>
        <taxon>Bacteroidia</taxon>
        <taxon>Bacteroidales</taxon>
        <taxon>Muribaculaceae</taxon>
        <taxon>Muribaculum</taxon>
    </lineage>
</organism>
<dbReference type="KEGG" id="mgod:E7746_00610"/>
<dbReference type="AlphaFoldDB" id="A0A4P7VLE2"/>
<gene>
    <name evidence="1" type="ORF">E7746_00610</name>
</gene>